<dbReference type="InterPro" id="IPR052155">
    <property type="entry name" value="Biofilm_reg_signaling"/>
</dbReference>
<protein>
    <submittedName>
        <fullName evidence="6">Diguanylate cyclase (GGDEF) domain</fullName>
    </submittedName>
</protein>
<dbReference type="PANTHER" id="PTHR44757">
    <property type="entry name" value="DIGUANYLATE CYCLASE DGCP"/>
    <property type="match status" value="1"/>
</dbReference>
<dbReference type="SUPFAM" id="SSF55073">
    <property type="entry name" value="Nucleotide cyclase"/>
    <property type="match status" value="1"/>
</dbReference>
<dbReference type="AlphaFoldDB" id="A0A0K6IUA9"/>
<dbReference type="SUPFAM" id="SSF52172">
    <property type="entry name" value="CheY-like"/>
    <property type="match status" value="1"/>
</dbReference>
<dbReference type="InterPro" id="IPR058245">
    <property type="entry name" value="NreC/VraR/RcsB-like_REC"/>
</dbReference>
<organism evidence="6 7">
    <name type="scientific">Marinomonas fungiae</name>
    <dbReference type="NCBI Taxonomy" id="1137284"/>
    <lineage>
        <taxon>Bacteria</taxon>
        <taxon>Pseudomonadati</taxon>
        <taxon>Pseudomonadota</taxon>
        <taxon>Gammaproteobacteria</taxon>
        <taxon>Oceanospirillales</taxon>
        <taxon>Oceanospirillaceae</taxon>
        <taxon>Marinomonas</taxon>
    </lineage>
</organism>
<dbReference type="EMBL" id="CYHG01000021">
    <property type="protein sequence ID" value="CUB06690.1"/>
    <property type="molecule type" value="Genomic_DNA"/>
</dbReference>
<feature type="modified residue" description="4-aspartylphosphate" evidence="2">
    <location>
        <position position="54"/>
    </location>
</feature>
<evidence type="ECO:0000259" key="4">
    <source>
        <dbReference type="PROSITE" id="PS50883"/>
    </source>
</evidence>
<dbReference type="SMART" id="SM00448">
    <property type="entry name" value="REC"/>
    <property type="match status" value="1"/>
</dbReference>
<dbReference type="Pfam" id="PF00563">
    <property type="entry name" value="EAL"/>
    <property type="match status" value="1"/>
</dbReference>
<dbReference type="PANTHER" id="PTHR44757:SF2">
    <property type="entry name" value="BIOFILM ARCHITECTURE MAINTENANCE PROTEIN MBAA"/>
    <property type="match status" value="1"/>
</dbReference>
<evidence type="ECO:0000256" key="1">
    <source>
        <dbReference type="ARBA" id="ARBA00001946"/>
    </source>
</evidence>
<feature type="domain" description="EAL" evidence="4">
    <location>
        <begin position="313"/>
        <end position="567"/>
    </location>
</feature>
<dbReference type="Gene3D" id="3.20.20.450">
    <property type="entry name" value="EAL domain"/>
    <property type="match status" value="1"/>
</dbReference>
<dbReference type="STRING" id="1137284.GCA_001418205_03736"/>
<dbReference type="PROSITE" id="PS50110">
    <property type="entry name" value="RESPONSE_REGULATORY"/>
    <property type="match status" value="1"/>
</dbReference>
<dbReference type="FunFam" id="3.30.70.270:FF:000001">
    <property type="entry name" value="Diguanylate cyclase domain protein"/>
    <property type="match status" value="1"/>
</dbReference>
<dbReference type="Gene3D" id="3.30.70.270">
    <property type="match status" value="1"/>
</dbReference>
<dbReference type="InterPro" id="IPR035919">
    <property type="entry name" value="EAL_sf"/>
</dbReference>
<evidence type="ECO:0000259" key="3">
    <source>
        <dbReference type="PROSITE" id="PS50110"/>
    </source>
</evidence>
<name>A0A0K6IUA9_9GAMM</name>
<dbReference type="CDD" id="cd17535">
    <property type="entry name" value="REC_NarL-like"/>
    <property type="match status" value="1"/>
</dbReference>
<dbReference type="SMART" id="SM00267">
    <property type="entry name" value="GGDEF"/>
    <property type="match status" value="1"/>
</dbReference>
<proteinExistence type="predicted"/>
<dbReference type="SUPFAM" id="SSF141868">
    <property type="entry name" value="EAL domain-like"/>
    <property type="match status" value="1"/>
</dbReference>
<dbReference type="PROSITE" id="PS50887">
    <property type="entry name" value="GGDEF"/>
    <property type="match status" value="1"/>
</dbReference>
<evidence type="ECO:0000313" key="6">
    <source>
        <dbReference type="EMBL" id="CUB06690.1"/>
    </source>
</evidence>
<evidence type="ECO:0000259" key="5">
    <source>
        <dbReference type="PROSITE" id="PS50887"/>
    </source>
</evidence>
<keyword evidence="7" id="KW-1185">Reference proteome</keyword>
<dbReference type="Gene3D" id="3.40.50.2300">
    <property type="match status" value="1"/>
</dbReference>
<dbReference type="Pfam" id="PF00990">
    <property type="entry name" value="GGDEF"/>
    <property type="match status" value="1"/>
</dbReference>
<gene>
    <name evidence="6" type="ORF">Ga0061065_12113</name>
</gene>
<accession>A0A0K6IUA9</accession>
<dbReference type="OrthoDB" id="9176779at2"/>
<dbReference type="SMART" id="SM00052">
    <property type="entry name" value="EAL"/>
    <property type="match status" value="1"/>
</dbReference>
<dbReference type="NCBIfam" id="TIGR00254">
    <property type="entry name" value="GGDEF"/>
    <property type="match status" value="1"/>
</dbReference>
<dbReference type="CDD" id="cd01949">
    <property type="entry name" value="GGDEF"/>
    <property type="match status" value="1"/>
</dbReference>
<dbReference type="PROSITE" id="PS50883">
    <property type="entry name" value="EAL"/>
    <property type="match status" value="1"/>
</dbReference>
<comment type="cofactor">
    <cofactor evidence="1">
        <name>Mg(2+)</name>
        <dbReference type="ChEBI" id="CHEBI:18420"/>
    </cofactor>
</comment>
<dbReference type="CDD" id="cd01948">
    <property type="entry name" value="EAL"/>
    <property type="match status" value="1"/>
</dbReference>
<evidence type="ECO:0000256" key="2">
    <source>
        <dbReference type="PROSITE-ProRule" id="PRU00169"/>
    </source>
</evidence>
<dbReference type="GO" id="GO:0003824">
    <property type="term" value="F:catalytic activity"/>
    <property type="evidence" value="ECO:0007669"/>
    <property type="project" value="UniProtKB-ARBA"/>
</dbReference>
<dbReference type="InterPro" id="IPR029787">
    <property type="entry name" value="Nucleotide_cyclase"/>
</dbReference>
<evidence type="ECO:0000313" key="7">
    <source>
        <dbReference type="Proteomes" id="UP000182769"/>
    </source>
</evidence>
<dbReference type="Proteomes" id="UP000182769">
    <property type="component" value="Unassembled WGS sequence"/>
</dbReference>
<reference evidence="7" key="1">
    <citation type="submission" date="2015-08" db="EMBL/GenBank/DDBJ databases">
        <authorList>
            <person name="Varghese N."/>
        </authorList>
    </citation>
    <scope>NUCLEOTIDE SEQUENCE [LARGE SCALE GENOMIC DNA]</scope>
    <source>
        <strain evidence="7">JCM 18476</strain>
    </source>
</reference>
<dbReference type="RefSeq" id="WP_055464725.1">
    <property type="nucleotide sequence ID" value="NZ_CYHG01000021.1"/>
</dbReference>
<feature type="domain" description="GGDEF" evidence="5">
    <location>
        <begin position="171"/>
        <end position="304"/>
    </location>
</feature>
<sequence>MDILIIDDDAVDRMASIRTLKNAGLNIRSIDQAETGTEGIQKALSKHYDTILLDYQIPPSNGIEALREIRGSCGNSTAIVMLSHSNDEKLALSCIEAGAQDFIMKSEVSISRLKRAILIAAERNALEKQIETRNNQLRELAERDTLTGLRNRYVFDTSLNDEFERAKRNTSQLALLILDVDDFKRVNDLLGHQAGDDFLKHVARRLEGVTRGSDTLCRLGGDEFAILVTDLPKLENVKALSDRILEAMAPPVNLGTHSIPITMSIGIASYPHCASSAMELMKCADVAMYRSKELGKNQVQYYTHDFHANMQQRMQLENELKLAIKRDELRLFYQPQVDATTGALAGVEAFICWQNERRGLLAPDDFIPLAEESLLIIDIGRWVINEACQQFSTWNKLYDLKNMTFTIAVNISAKQFKDHGLFDYLRACIKSNEIDAQLIELEFTESSLESSLDAIDMLNKLSDIGVKLALDDFGVGYSSLSQLKKFPFDVLKIDKSFVQDPRDNGNGLLAAICAFAHSLGYETVAEGIETEEQKLLCQTLNVNRLRGYLFDKPMTAKELQKSWLTHLLKYFTV</sequence>
<dbReference type="InterPro" id="IPR000160">
    <property type="entry name" value="GGDEF_dom"/>
</dbReference>
<feature type="domain" description="Response regulatory" evidence="3">
    <location>
        <begin position="2"/>
        <end position="120"/>
    </location>
</feature>
<dbReference type="Pfam" id="PF00072">
    <property type="entry name" value="Response_reg"/>
    <property type="match status" value="1"/>
</dbReference>
<dbReference type="InterPro" id="IPR043128">
    <property type="entry name" value="Rev_trsase/Diguanyl_cyclase"/>
</dbReference>
<dbReference type="InterPro" id="IPR011006">
    <property type="entry name" value="CheY-like_superfamily"/>
</dbReference>
<dbReference type="InterPro" id="IPR001789">
    <property type="entry name" value="Sig_transdc_resp-reg_receiver"/>
</dbReference>
<dbReference type="InterPro" id="IPR001633">
    <property type="entry name" value="EAL_dom"/>
</dbReference>
<dbReference type="GO" id="GO:0000160">
    <property type="term" value="P:phosphorelay signal transduction system"/>
    <property type="evidence" value="ECO:0007669"/>
    <property type="project" value="InterPro"/>
</dbReference>
<keyword evidence="2" id="KW-0597">Phosphoprotein</keyword>